<name>A0A2G9UFK1_TELCI</name>
<reference evidence="2 3" key="1">
    <citation type="submission" date="2015-09" db="EMBL/GenBank/DDBJ databases">
        <title>Draft genome of the parasitic nematode Teladorsagia circumcincta isolate WARC Sus (inbred).</title>
        <authorList>
            <person name="Mitreva M."/>
        </authorList>
    </citation>
    <scope>NUCLEOTIDE SEQUENCE [LARGE SCALE GENOMIC DNA]</scope>
    <source>
        <strain evidence="2 3">S</strain>
    </source>
</reference>
<proteinExistence type="predicted"/>
<accession>A0A2G9UFK1</accession>
<organism evidence="2 3">
    <name type="scientific">Teladorsagia circumcincta</name>
    <name type="common">Brown stomach worm</name>
    <name type="synonym">Ostertagia circumcincta</name>
    <dbReference type="NCBI Taxonomy" id="45464"/>
    <lineage>
        <taxon>Eukaryota</taxon>
        <taxon>Metazoa</taxon>
        <taxon>Ecdysozoa</taxon>
        <taxon>Nematoda</taxon>
        <taxon>Chromadorea</taxon>
        <taxon>Rhabditida</taxon>
        <taxon>Rhabditina</taxon>
        <taxon>Rhabditomorpha</taxon>
        <taxon>Strongyloidea</taxon>
        <taxon>Trichostrongylidae</taxon>
        <taxon>Teladorsagia</taxon>
    </lineage>
</organism>
<dbReference type="Proteomes" id="UP000230423">
    <property type="component" value="Unassembled WGS sequence"/>
</dbReference>
<feature type="chain" id="PRO_5013654926" evidence="1">
    <location>
        <begin position="18"/>
        <end position="43"/>
    </location>
</feature>
<sequence length="43" mass="4703">MCVIASLFCILAIGVQRGALRVSSILCKHIPVCVLLSLRVHRL</sequence>
<keyword evidence="1" id="KW-0732">Signal</keyword>
<protein>
    <submittedName>
        <fullName evidence="2">Uncharacterized protein</fullName>
    </submittedName>
</protein>
<gene>
    <name evidence="2" type="ORF">TELCIR_09168</name>
</gene>
<evidence type="ECO:0000313" key="2">
    <source>
        <dbReference type="EMBL" id="PIO69028.1"/>
    </source>
</evidence>
<feature type="signal peptide" evidence="1">
    <location>
        <begin position="1"/>
        <end position="17"/>
    </location>
</feature>
<evidence type="ECO:0000313" key="3">
    <source>
        <dbReference type="Proteomes" id="UP000230423"/>
    </source>
</evidence>
<dbReference type="EMBL" id="KZ346809">
    <property type="protein sequence ID" value="PIO69028.1"/>
    <property type="molecule type" value="Genomic_DNA"/>
</dbReference>
<keyword evidence="3" id="KW-1185">Reference proteome</keyword>
<dbReference type="AlphaFoldDB" id="A0A2G9UFK1"/>
<evidence type="ECO:0000256" key="1">
    <source>
        <dbReference type="SAM" id="SignalP"/>
    </source>
</evidence>